<dbReference type="PATRIC" id="fig|1286632.3.peg.275"/>
<evidence type="ECO:0000259" key="5">
    <source>
        <dbReference type="Pfam" id="PF24827"/>
    </source>
</evidence>
<dbReference type="GO" id="GO:0005829">
    <property type="term" value="C:cytosol"/>
    <property type="evidence" value="ECO:0007669"/>
    <property type="project" value="TreeGrafter"/>
</dbReference>
<dbReference type="Pfam" id="PF24827">
    <property type="entry name" value="AstE_AspA_cat"/>
    <property type="match status" value="1"/>
</dbReference>
<dbReference type="GO" id="GO:0046872">
    <property type="term" value="F:metal ion binding"/>
    <property type="evidence" value="ECO:0007669"/>
    <property type="project" value="UniProtKB-KW"/>
</dbReference>
<dbReference type="AlphaFoldDB" id="W2US78"/>
<dbReference type="eggNOG" id="COG2988">
    <property type="taxonomic scope" value="Bacteria"/>
</dbReference>
<dbReference type="InterPro" id="IPR050178">
    <property type="entry name" value="AspA/AstE_fam"/>
</dbReference>
<dbReference type="InterPro" id="IPR055438">
    <property type="entry name" value="AstE_AspA_cat"/>
</dbReference>
<dbReference type="RefSeq" id="WP_038261098.1">
    <property type="nucleotide sequence ID" value="NZ_AYXY01000001.1"/>
</dbReference>
<evidence type="ECO:0000256" key="3">
    <source>
        <dbReference type="ARBA" id="ARBA00022801"/>
    </source>
</evidence>
<protein>
    <recommendedName>
        <fullName evidence="5">Succinylglutamate desuccinylase/Aspartoacylase catalytic domain-containing protein</fullName>
    </recommendedName>
</protein>
<keyword evidence="2" id="KW-0479">Metal-binding</keyword>
<dbReference type="STRING" id="376730.SAMN04487906_2353"/>
<keyword evidence="7" id="KW-1185">Reference proteome</keyword>
<evidence type="ECO:0000313" key="6">
    <source>
        <dbReference type="EMBL" id="ETN96848.1"/>
    </source>
</evidence>
<dbReference type="PANTHER" id="PTHR15162">
    <property type="entry name" value="ASPARTOACYLASE"/>
    <property type="match status" value="1"/>
</dbReference>
<dbReference type="PANTHER" id="PTHR15162:SF7">
    <property type="entry name" value="SUCCINYLGLUTAMATE DESUCCINYLASE"/>
    <property type="match status" value="1"/>
</dbReference>
<feature type="domain" description="Succinylglutamate desuccinylase/Aspartoacylase catalytic" evidence="5">
    <location>
        <begin position="20"/>
        <end position="186"/>
    </location>
</feature>
<sequence>MINSTLDRVLLKIEGENTEPSVIFFCGIHGNEPAGVLAIQELRERLERMSMKGSLYVFRGNIKAFQEGVRYIDKDLNRLWSRSGIDEMCKGVLRGAAEYEEQRALYEEIKNIINTKTGPLFFVDFHTTSSKTLPFITIDDAIINRRFSKLFPVPTVLGIEEYLNGPLLSFINQLGFLSIGFESGEHHDAEAVLNAKAFMLLTLCFSGLVELNDLEDFNDHFNRLKKASDGKAHFYEVIERYTIKENEMFVMEPGFKSFQEVNKGELLAKSNGEPVIAKNNAMLFMPLYQPQGNDGYFLIRRISSFFLRLSTYLRGNRLDSVLVYLPGVTWNSLKKDALKVNLRVARFLARPIFHLLGYRHYEEEGAYLIMYNRERTTRTHRYNDLKWFQAK</sequence>
<reference evidence="7" key="1">
    <citation type="submission" date="2013-11" db="EMBL/GenBank/DDBJ databases">
        <title>Draft genome sequence from a member of Zhouia, isolated tidal flat.</title>
        <authorList>
            <person name="Jin H."/>
            <person name="Jeon C.O."/>
        </authorList>
    </citation>
    <scope>NUCLEOTIDE SEQUENCE [LARGE SCALE GENOMIC DNA]</scope>
    <source>
        <strain evidence="7">AD3</strain>
    </source>
</reference>
<dbReference type="GO" id="GO:0016788">
    <property type="term" value="F:hydrolase activity, acting on ester bonds"/>
    <property type="evidence" value="ECO:0007669"/>
    <property type="project" value="InterPro"/>
</dbReference>
<comment type="caution">
    <text evidence="6">The sequence shown here is derived from an EMBL/GenBank/DDBJ whole genome shotgun (WGS) entry which is preliminary data.</text>
</comment>
<keyword evidence="3" id="KW-0378">Hydrolase</keyword>
<dbReference type="Gene3D" id="3.40.630.10">
    <property type="entry name" value="Zn peptidases"/>
    <property type="match status" value="1"/>
</dbReference>
<name>W2US78_9FLAO</name>
<evidence type="ECO:0000256" key="4">
    <source>
        <dbReference type="ARBA" id="ARBA00022833"/>
    </source>
</evidence>
<evidence type="ECO:0000313" key="7">
    <source>
        <dbReference type="Proteomes" id="UP000018850"/>
    </source>
</evidence>
<dbReference type="SUPFAM" id="SSF53187">
    <property type="entry name" value="Zn-dependent exopeptidases"/>
    <property type="match status" value="1"/>
</dbReference>
<evidence type="ECO:0000256" key="1">
    <source>
        <dbReference type="ARBA" id="ARBA00001947"/>
    </source>
</evidence>
<proteinExistence type="predicted"/>
<reference evidence="6 7" key="2">
    <citation type="journal article" date="2016" name="Genome Announc.">
        <title>Draft Genome Sequence of Zhouia amylolytica AD3, Isolated from Tidal Flat Sediment.</title>
        <authorList>
            <person name="Jia B."/>
            <person name="Jin H.M."/>
            <person name="Lee H.J."/>
            <person name="Jeon C.O."/>
        </authorList>
    </citation>
    <scope>NUCLEOTIDE SEQUENCE [LARGE SCALE GENOMIC DNA]</scope>
    <source>
        <strain evidence="6 7">AD3</strain>
    </source>
</reference>
<accession>W2US78</accession>
<organism evidence="6 7">
    <name type="scientific">Zhouia amylolytica AD3</name>
    <dbReference type="NCBI Taxonomy" id="1286632"/>
    <lineage>
        <taxon>Bacteria</taxon>
        <taxon>Pseudomonadati</taxon>
        <taxon>Bacteroidota</taxon>
        <taxon>Flavobacteriia</taxon>
        <taxon>Flavobacteriales</taxon>
        <taxon>Flavobacteriaceae</taxon>
        <taxon>Zhouia</taxon>
    </lineage>
</organism>
<dbReference type="Proteomes" id="UP000018850">
    <property type="component" value="Unassembled WGS sequence"/>
</dbReference>
<dbReference type="EMBL" id="AYXY01000001">
    <property type="protein sequence ID" value="ETN96848.1"/>
    <property type="molecule type" value="Genomic_DNA"/>
</dbReference>
<keyword evidence="4" id="KW-0862">Zinc</keyword>
<evidence type="ECO:0000256" key="2">
    <source>
        <dbReference type="ARBA" id="ARBA00022723"/>
    </source>
</evidence>
<gene>
    <name evidence="6" type="ORF">P278_02740</name>
</gene>
<comment type="cofactor">
    <cofactor evidence="1">
        <name>Zn(2+)</name>
        <dbReference type="ChEBI" id="CHEBI:29105"/>
    </cofactor>
</comment>